<evidence type="ECO:0000256" key="4">
    <source>
        <dbReference type="SAM" id="SignalP"/>
    </source>
</evidence>
<evidence type="ECO:0000313" key="8">
    <source>
        <dbReference type="Proteomes" id="UP001500979"/>
    </source>
</evidence>
<dbReference type="GO" id="GO:0016787">
    <property type="term" value="F:hydrolase activity"/>
    <property type="evidence" value="ECO:0007669"/>
    <property type="project" value="UniProtKB-KW"/>
</dbReference>
<dbReference type="SUPFAM" id="SSF53474">
    <property type="entry name" value="alpha/beta-Hydrolases"/>
    <property type="match status" value="1"/>
</dbReference>
<evidence type="ECO:0000256" key="2">
    <source>
        <dbReference type="ARBA" id="ARBA00022729"/>
    </source>
</evidence>
<dbReference type="Proteomes" id="UP001500979">
    <property type="component" value="Unassembled WGS sequence"/>
</dbReference>
<reference evidence="7 8" key="1">
    <citation type="journal article" date="2019" name="Int. J. Syst. Evol. Microbiol.">
        <title>The Global Catalogue of Microorganisms (GCM) 10K type strain sequencing project: providing services to taxonomists for standard genome sequencing and annotation.</title>
        <authorList>
            <consortium name="The Broad Institute Genomics Platform"/>
            <consortium name="The Broad Institute Genome Sequencing Center for Infectious Disease"/>
            <person name="Wu L."/>
            <person name="Ma J."/>
        </authorList>
    </citation>
    <scope>NUCLEOTIDE SEQUENCE [LARGE SCALE GENOMIC DNA]</scope>
    <source>
        <strain evidence="7 8">JCM 9383</strain>
    </source>
</reference>
<organism evidence="7 8">
    <name type="scientific">Saccharopolyspora taberi</name>
    <dbReference type="NCBI Taxonomy" id="60895"/>
    <lineage>
        <taxon>Bacteria</taxon>
        <taxon>Bacillati</taxon>
        <taxon>Actinomycetota</taxon>
        <taxon>Actinomycetes</taxon>
        <taxon>Pseudonocardiales</taxon>
        <taxon>Pseudonocardiaceae</taxon>
        <taxon>Saccharopolyspora</taxon>
    </lineage>
</organism>
<dbReference type="PANTHER" id="PTHR43248">
    <property type="entry name" value="2-SUCCINYL-6-HYDROXY-2,4-CYCLOHEXADIENE-1-CARBOXYLATE SYNTHASE"/>
    <property type="match status" value="1"/>
</dbReference>
<evidence type="ECO:0000256" key="3">
    <source>
        <dbReference type="ARBA" id="ARBA00022801"/>
    </source>
</evidence>
<dbReference type="Gene3D" id="3.40.50.1820">
    <property type="entry name" value="alpha/beta hydrolase"/>
    <property type="match status" value="1"/>
</dbReference>
<gene>
    <name evidence="7" type="ORF">GCM10010470_22260</name>
</gene>
<comment type="similarity">
    <text evidence="1">Belongs to the peptidase S33 family.</text>
</comment>
<protein>
    <submittedName>
        <fullName evidence="7">Alpha/beta hydrolase</fullName>
    </submittedName>
</protein>
<keyword evidence="3 7" id="KW-0378">Hydrolase</keyword>
<feature type="chain" id="PRO_5045547362" evidence="4">
    <location>
        <begin position="36"/>
        <end position="513"/>
    </location>
</feature>
<dbReference type="Pfam" id="PF00561">
    <property type="entry name" value="Abhydrolase_1"/>
    <property type="match status" value="1"/>
</dbReference>
<name>A0ABN3VE10_9PSEU</name>
<evidence type="ECO:0000256" key="1">
    <source>
        <dbReference type="ARBA" id="ARBA00010088"/>
    </source>
</evidence>
<dbReference type="RefSeq" id="WP_344679497.1">
    <property type="nucleotide sequence ID" value="NZ_BAAAUX010000011.1"/>
</dbReference>
<feature type="signal peptide" evidence="4">
    <location>
        <begin position="1"/>
        <end position="35"/>
    </location>
</feature>
<comment type="caution">
    <text evidence="7">The sequence shown here is derived from an EMBL/GenBank/DDBJ whole genome shotgun (WGS) entry which is preliminary data.</text>
</comment>
<evidence type="ECO:0000259" key="5">
    <source>
        <dbReference type="Pfam" id="PF00561"/>
    </source>
</evidence>
<dbReference type="InterPro" id="IPR029058">
    <property type="entry name" value="AB_hydrolase_fold"/>
</dbReference>
<keyword evidence="8" id="KW-1185">Reference proteome</keyword>
<feature type="domain" description="Peptidase S33 tripeptidyl aminopeptidase-like C-terminal" evidence="6">
    <location>
        <begin position="417"/>
        <end position="504"/>
    </location>
</feature>
<dbReference type="Pfam" id="PF08386">
    <property type="entry name" value="Abhydrolase_4"/>
    <property type="match status" value="1"/>
</dbReference>
<keyword evidence="2 4" id="KW-0732">Signal</keyword>
<evidence type="ECO:0000259" key="6">
    <source>
        <dbReference type="Pfam" id="PF08386"/>
    </source>
</evidence>
<dbReference type="PANTHER" id="PTHR43248:SF29">
    <property type="entry name" value="TRIPEPTIDYL AMINOPEPTIDASE"/>
    <property type="match status" value="1"/>
</dbReference>
<dbReference type="InterPro" id="IPR013595">
    <property type="entry name" value="Pept_S33_TAP-like_C"/>
</dbReference>
<sequence length="513" mass="54200">MVAKQAHPVPTASGRARTWLAIVLVLGIGSGTAAAAPAEVPPANVPSIEWTPCGEGKDCATVEAPLDYAVPEGQTVSLHLTRRRATDPARRIGVLFVNPGGPGGGTSSWPDKVVERDVTGATGARFDIIGIDPRGVEKSRPGIRCLSADGYAAQWAQATATPSDGQFPRAVSQAKDFNSACAGNTGALLPHLGTANVARDMDFVRAALGEEKVSYLGLSYGTYIGTVYANLFPDRVRAVALDGGYDPHRFTSDPYPNDMVQYQAVEESLNRFLDWCASDVDKCGFGRGKPAEAFRAVQADLDANPLRNPAGGLIANGATMTFAVVSALNSGGPGWVQLGRSLARAQARDAGSDLLAPISEEDTNFYAANVAVECNDRIFPGSVDDAEAELAKEAEAGPLLGNTVAYGPPNYDHGHALACLQWPAERDSRYPGPYDVRTETPILVVGTTHDPDTPYQDSVELAKTLGNARLLTFDGDGHTGYGGSECARAAEYRYLLELKLPETDVCKDNPPPA</sequence>
<proteinExistence type="inferred from homology"/>
<feature type="domain" description="AB hydrolase-1" evidence="5">
    <location>
        <begin position="94"/>
        <end position="252"/>
    </location>
</feature>
<evidence type="ECO:0000313" key="7">
    <source>
        <dbReference type="EMBL" id="GAA2787359.1"/>
    </source>
</evidence>
<accession>A0ABN3VE10</accession>
<dbReference type="InterPro" id="IPR000073">
    <property type="entry name" value="AB_hydrolase_1"/>
</dbReference>
<dbReference type="InterPro" id="IPR051601">
    <property type="entry name" value="Serine_prot/Carboxylest_S33"/>
</dbReference>
<dbReference type="EMBL" id="BAAAUX010000011">
    <property type="protein sequence ID" value="GAA2787359.1"/>
    <property type="molecule type" value="Genomic_DNA"/>
</dbReference>